<accession>A0A0C9VSI7</accession>
<reference evidence="1 2" key="1">
    <citation type="submission" date="2014-06" db="EMBL/GenBank/DDBJ databases">
        <title>Evolutionary Origins and Diversification of the Mycorrhizal Mutualists.</title>
        <authorList>
            <consortium name="DOE Joint Genome Institute"/>
            <consortium name="Mycorrhizal Genomics Consortium"/>
            <person name="Kohler A."/>
            <person name="Kuo A."/>
            <person name="Nagy L.G."/>
            <person name="Floudas D."/>
            <person name="Copeland A."/>
            <person name="Barry K.W."/>
            <person name="Cichocki N."/>
            <person name="Veneault-Fourrey C."/>
            <person name="LaButti K."/>
            <person name="Lindquist E.A."/>
            <person name="Lipzen A."/>
            <person name="Lundell T."/>
            <person name="Morin E."/>
            <person name="Murat C."/>
            <person name="Riley R."/>
            <person name="Ohm R."/>
            <person name="Sun H."/>
            <person name="Tunlid A."/>
            <person name="Henrissat B."/>
            <person name="Grigoriev I.V."/>
            <person name="Hibbett D.S."/>
            <person name="Martin F."/>
        </authorList>
    </citation>
    <scope>NUCLEOTIDE SEQUENCE [LARGE SCALE GENOMIC DNA]</scope>
    <source>
        <strain evidence="1 2">SS14</strain>
    </source>
</reference>
<organism evidence="1 2">
    <name type="scientific">Sphaerobolus stellatus (strain SS14)</name>
    <dbReference type="NCBI Taxonomy" id="990650"/>
    <lineage>
        <taxon>Eukaryota</taxon>
        <taxon>Fungi</taxon>
        <taxon>Dikarya</taxon>
        <taxon>Basidiomycota</taxon>
        <taxon>Agaricomycotina</taxon>
        <taxon>Agaricomycetes</taxon>
        <taxon>Phallomycetidae</taxon>
        <taxon>Geastrales</taxon>
        <taxon>Sphaerobolaceae</taxon>
        <taxon>Sphaerobolus</taxon>
    </lineage>
</organism>
<proteinExistence type="predicted"/>
<evidence type="ECO:0000313" key="1">
    <source>
        <dbReference type="EMBL" id="KIJ41021.1"/>
    </source>
</evidence>
<dbReference type="AlphaFoldDB" id="A0A0C9VSI7"/>
<sequence>MCLVLATNNAVHRMPMPPPKSWVNLKEILEPRGSPGGITHWTVDVRYARFLYHVSSLLQI</sequence>
<gene>
    <name evidence="1" type="ORF">M422DRAFT_31921</name>
</gene>
<name>A0A0C9VSI7_SPHS4</name>
<dbReference type="EMBL" id="KN837139">
    <property type="protein sequence ID" value="KIJ41021.1"/>
    <property type="molecule type" value="Genomic_DNA"/>
</dbReference>
<dbReference type="HOGENOM" id="CLU_2943317_0_0_1"/>
<dbReference type="Proteomes" id="UP000054279">
    <property type="component" value="Unassembled WGS sequence"/>
</dbReference>
<protein>
    <submittedName>
        <fullName evidence="1">Uncharacterized protein</fullName>
    </submittedName>
</protein>
<evidence type="ECO:0000313" key="2">
    <source>
        <dbReference type="Proteomes" id="UP000054279"/>
    </source>
</evidence>
<keyword evidence="2" id="KW-1185">Reference proteome</keyword>
<dbReference type="OrthoDB" id="2976172at2759"/>